<dbReference type="InterPro" id="IPR012337">
    <property type="entry name" value="RNaseH-like_sf"/>
</dbReference>
<dbReference type="InterPro" id="IPR036397">
    <property type="entry name" value="RNaseH_sf"/>
</dbReference>
<dbReference type="PANTHER" id="PTHR46889">
    <property type="entry name" value="TRANSPOSASE INSF FOR INSERTION SEQUENCE IS3B-RELATED"/>
    <property type="match status" value="1"/>
</dbReference>
<dbReference type="GO" id="GO:0015074">
    <property type="term" value="P:DNA integration"/>
    <property type="evidence" value="ECO:0007669"/>
    <property type="project" value="InterPro"/>
</dbReference>
<accession>A0A4Z0KCM3</accession>
<dbReference type="GO" id="GO:0003676">
    <property type="term" value="F:nucleic acid binding"/>
    <property type="evidence" value="ECO:0007669"/>
    <property type="project" value="InterPro"/>
</dbReference>
<dbReference type="PROSITE" id="PS50994">
    <property type="entry name" value="INTEGRASE"/>
    <property type="match status" value="1"/>
</dbReference>
<dbReference type="PANTHER" id="PTHR46889:SF5">
    <property type="entry name" value="INTEGRASE PROTEIN"/>
    <property type="match status" value="1"/>
</dbReference>
<dbReference type="GeneID" id="60906158"/>
<dbReference type="NCBIfam" id="NF033516">
    <property type="entry name" value="transpos_IS3"/>
    <property type="match status" value="1"/>
</dbReference>
<reference evidence="3 4" key="1">
    <citation type="submission" date="2018-10" db="EMBL/GenBank/DDBJ databases">
        <title>Brevibacterium genomes from Austrain hard cheese rinds.</title>
        <authorList>
            <person name="Anast J.M."/>
            <person name="Dzieciol M."/>
            <person name="Schultz D.L."/>
            <person name="Mann E."/>
            <person name="Wagner M."/>
            <person name="Schmitz-Esser S."/>
        </authorList>
    </citation>
    <scope>NUCLEOTIDE SEQUENCE [LARGE SCALE GENOMIC DNA]</scope>
    <source>
        <strain evidence="3 4">L261</strain>
    </source>
</reference>
<evidence type="ECO:0000313" key="3">
    <source>
        <dbReference type="EMBL" id="TGD36161.1"/>
    </source>
</evidence>
<evidence type="ECO:0000256" key="1">
    <source>
        <dbReference type="ARBA" id="ARBA00002286"/>
    </source>
</evidence>
<dbReference type="RefSeq" id="WP_125178124.1">
    <property type="nucleotide sequence ID" value="NZ_CP025331.1"/>
</dbReference>
<dbReference type="Pfam" id="PF13276">
    <property type="entry name" value="HTH_21"/>
    <property type="match status" value="1"/>
</dbReference>
<dbReference type="AlphaFoldDB" id="A0A4Z0KCM3"/>
<organism evidence="3 4">
    <name type="scientific">Brevibacterium aurantiacum</name>
    <dbReference type="NCBI Taxonomy" id="273384"/>
    <lineage>
        <taxon>Bacteria</taxon>
        <taxon>Bacillati</taxon>
        <taxon>Actinomycetota</taxon>
        <taxon>Actinomycetes</taxon>
        <taxon>Micrococcales</taxon>
        <taxon>Brevibacteriaceae</taxon>
        <taxon>Brevibacterium</taxon>
    </lineage>
</organism>
<comment type="function">
    <text evidence="1">Involved in the transposition of the insertion sequence.</text>
</comment>
<evidence type="ECO:0000259" key="2">
    <source>
        <dbReference type="PROSITE" id="PS50994"/>
    </source>
</evidence>
<protein>
    <submittedName>
        <fullName evidence="3">IS3 family transposase</fullName>
    </submittedName>
</protein>
<dbReference type="InterPro" id="IPR048020">
    <property type="entry name" value="Transpos_IS3"/>
</dbReference>
<dbReference type="EMBL" id="RHFF01000066">
    <property type="protein sequence ID" value="TGD36161.1"/>
    <property type="molecule type" value="Genomic_DNA"/>
</dbReference>
<name>A0A4Z0KCM3_BREAU</name>
<proteinExistence type="predicted"/>
<dbReference type="InterPro" id="IPR001584">
    <property type="entry name" value="Integrase_cat-core"/>
</dbReference>
<gene>
    <name evidence="3" type="ORF">EB834_20530</name>
</gene>
<comment type="caution">
    <text evidence="3">The sequence shown here is derived from an EMBL/GenBank/DDBJ whole genome shotgun (WGS) entry which is preliminary data.</text>
</comment>
<sequence length="331" mass="37540">METGKRDSSPCLGFLRGGARPPIKVIVTFIDDHRDEFGVEPIVRALKRTAARIAVSSYYAFKKRQPSARARRDQALMVVIQDVYEANYSCYGVRKMWKAINREYTDRFGHVARCTVERLMRQLGIDGIRRKRKRPKTASARAEECPDDLVEREFAGPAPNCLWVADITYVPTSAGWVYTTFILDVFHREIVGWQVTNHMRESLARDALTMALAAKYRGGEDVSGLVHHSDRGVQFRSIRYGETLAESEVVASVGSRGDSYDNAMAEALNSVYKAELIDRKVWSGLIEVMAETSKWVAWYNQTRLHSAIDYRPPFEVHSEWINQSAIEPAAA</sequence>
<dbReference type="Pfam" id="PF00665">
    <property type="entry name" value="rve"/>
    <property type="match status" value="1"/>
</dbReference>
<feature type="domain" description="Integrase catalytic" evidence="2">
    <location>
        <begin position="155"/>
        <end position="320"/>
    </location>
</feature>
<dbReference type="Gene3D" id="3.30.420.10">
    <property type="entry name" value="Ribonuclease H-like superfamily/Ribonuclease H"/>
    <property type="match status" value="1"/>
</dbReference>
<dbReference type="SUPFAM" id="SSF53098">
    <property type="entry name" value="Ribonuclease H-like"/>
    <property type="match status" value="1"/>
</dbReference>
<dbReference type="Proteomes" id="UP000297736">
    <property type="component" value="Unassembled WGS sequence"/>
</dbReference>
<dbReference type="InterPro" id="IPR050900">
    <property type="entry name" value="Transposase_IS3/IS150/IS904"/>
</dbReference>
<evidence type="ECO:0000313" key="4">
    <source>
        <dbReference type="Proteomes" id="UP000297736"/>
    </source>
</evidence>
<dbReference type="InterPro" id="IPR025948">
    <property type="entry name" value="HTH-like_dom"/>
</dbReference>